<organism evidence="2 3">
    <name type="scientific">Enterocloster clostridioformis</name>
    <dbReference type="NCBI Taxonomy" id="1531"/>
    <lineage>
        <taxon>Bacteria</taxon>
        <taxon>Bacillati</taxon>
        <taxon>Bacillota</taxon>
        <taxon>Clostridia</taxon>
        <taxon>Lachnospirales</taxon>
        <taxon>Lachnospiraceae</taxon>
        <taxon>Enterocloster</taxon>
    </lineage>
</organism>
<dbReference type="PANTHER" id="PTHR37301">
    <property type="entry name" value="DNA-BINDING PROTEIN-RELATED"/>
    <property type="match status" value="1"/>
</dbReference>
<dbReference type="GO" id="GO:0003677">
    <property type="term" value="F:DNA binding"/>
    <property type="evidence" value="ECO:0007669"/>
    <property type="project" value="InterPro"/>
</dbReference>
<dbReference type="PROSITE" id="PS50943">
    <property type="entry name" value="HTH_CROC1"/>
    <property type="match status" value="1"/>
</dbReference>
<accession>A0A829W5E9</accession>
<dbReference type="AlphaFoldDB" id="A0A829W5E9"/>
<proteinExistence type="predicted"/>
<comment type="caution">
    <text evidence="2">The sequence shown here is derived from an EMBL/GenBank/DDBJ whole genome shotgun (WGS) entry which is preliminary data.</text>
</comment>
<dbReference type="Pfam" id="PF13443">
    <property type="entry name" value="HTH_26"/>
    <property type="match status" value="1"/>
</dbReference>
<evidence type="ECO:0000259" key="1">
    <source>
        <dbReference type="PROSITE" id="PS50943"/>
    </source>
</evidence>
<dbReference type="EMBL" id="BJLB01000001">
    <property type="protein sequence ID" value="GEA37535.1"/>
    <property type="molecule type" value="Genomic_DNA"/>
</dbReference>
<dbReference type="Gene3D" id="1.10.260.40">
    <property type="entry name" value="lambda repressor-like DNA-binding domains"/>
    <property type="match status" value="1"/>
</dbReference>
<evidence type="ECO:0000313" key="2">
    <source>
        <dbReference type="EMBL" id="GEA37535.1"/>
    </source>
</evidence>
<dbReference type="Proteomes" id="UP000315200">
    <property type="component" value="Unassembled WGS sequence"/>
</dbReference>
<gene>
    <name evidence="2" type="ORF">Ccl03g_32480</name>
</gene>
<dbReference type="InterPro" id="IPR001387">
    <property type="entry name" value="Cro/C1-type_HTH"/>
</dbReference>
<sequence length="72" mass="8422">MKIKIDQVLDQRGRSRFWLSEQTGITYPNIRNLCNNTTSSIKFEVMQKICDVLDCNVEDILEKDINKRDTGE</sequence>
<dbReference type="PANTHER" id="PTHR37301:SF1">
    <property type="entry name" value="DNA-BINDING PROTEIN"/>
    <property type="match status" value="1"/>
</dbReference>
<protein>
    <recommendedName>
        <fullName evidence="1">HTH cro/C1-type domain-containing protein</fullName>
    </recommendedName>
</protein>
<dbReference type="InterPro" id="IPR010982">
    <property type="entry name" value="Lambda_DNA-bd_dom_sf"/>
</dbReference>
<dbReference type="SUPFAM" id="SSF47413">
    <property type="entry name" value="lambda repressor-like DNA-binding domains"/>
    <property type="match status" value="1"/>
</dbReference>
<evidence type="ECO:0000313" key="3">
    <source>
        <dbReference type="Proteomes" id="UP000315200"/>
    </source>
</evidence>
<reference evidence="2 3" key="1">
    <citation type="submission" date="2019-06" db="EMBL/GenBank/DDBJ databases">
        <title>Draft genome sequence of [Clostridium] clostridioforme NBRC 113352.</title>
        <authorList>
            <person name="Miura T."/>
            <person name="Furukawa M."/>
            <person name="Shimamura M."/>
            <person name="Ohyama Y."/>
            <person name="Yamazoe A."/>
            <person name="Kawasaki H."/>
        </authorList>
    </citation>
    <scope>NUCLEOTIDE SEQUENCE [LARGE SCALE GENOMIC DNA]</scope>
    <source>
        <strain evidence="2 3">NBRC 113352</strain>
    </source>
</reference>
<name>A0A829W5E9_9FIRM</name>
<feature type="domain" description="HTH cro/C1-type" evidence="1">
    <location>
        <begin position="19"/>
        <end position="60"/>
    </location>
</feature>
<dbReference type="SMART" id="SM00530">
    <property type="entry name" value="HTH_XRE"/>
    <property type="match status" value="1"/>
</dbReference>
<dbReference type="RefSeq" id="WP_002588595.1">
    <property type="nucleotide sequence ID" value="NZ_BJLB01000001.1"/>
</dbReference>